<keyword evidence="5" id="KW-1185">Reference proteome</keyword>
<keyword evidence="2" id="KW-0808">Transferase</keyword>
<dbReference type="InterPro" id="IPR001537">
    <property type="entry name" value="SpoU_MeTrfase"/>
</dbReference>
<feature type="domain" description="tRNA/rRNA methyltransferase SpoU type" evidence="3">
    <location>
        <begin position="1137"/>
        <end position="1279"/>
    </location>
</feature>
<keyword evidence="1" id="KW-0489">Methyltransferase</keyword>
<evidence type="ECO:0000313" key="5">
    <source>
        <dbReference type="Proteomes" id="UP001168821"/>
    </source>
</evidence>
<dbReference type="GO" id="GO:0003723">
    <property type="term" value="F:RNA binding"/>
    <property type="evidence" value="ECO:0007669"/>
    <property type="project" value="InterPro"/>
</dbReference>
<protein>
    <recommendedName>
        <fullName evidence="3">tRNA/rRNA methyltransferase SpoU type domain-containing protein</fullName>
    </recommendedName>
</protein>
<reference evidence="4" key="1">
    <citation type="journal article" date="2023" name="G3 (Bethesda)">
        <title>Whole genome assemblies of Zophobas morio and Tenebrio molitor.</title>
        <authorList>
            <person name="Kaur S."/>
            <person name="Stinson S.A."/>
            <person name="diCenzo G.C."/>
        </authorList>
    </citation>
    <scope>NUCLEOTIDE SEQUENCE</scope>
    <source>
        <strain evidence="4">QUZm001</strain>
    </source>
</reference>
<dbReference type="CDD" id="cd18091">
    <property type="entry name" value="SpoU-like_TRM3-like"/>
    <property type="match status" value="1"/>
</dbReference>
<evidence type="ECO:0000256" key="1">
    <source>
        <dbReference type="ARBA" id="ARBA00022603"/>
    </source>
</evidence>
<dbReference type="InterPro" id="IPR044748">
    <property type="entry name" value="Trm3/TARBP1_C"/>
</dbReference>
<dbReference type="PANTHER" id="PTHR12029:SF11">
    <property type="entry name" value="METHYLTRANSFERASE TARBP1-RELATED"/>
    <property type="match status" value="1"/>
</dbReference>
<dbReference type="InterPro" id="IPR029026">
    <property type="entry name" value="tRNA_m1G_MTases_N"/>
</dbReference>
<gene>
    <name evidence="4" type="ORF">Zmor_000969</name>
</gene>
<dbReference type="InterPro" id="IPR045330">
    <property type="entry name" value="TRM3/TARBP1"/>
</dbReference>
<dbReference type="GO" id="GO:0030488">
    <property type="term" value="P:tRNA methylation"/>
    <property type="evidence" value="ECO:0007669"/>
    <property type="project" value="InterPro"/>
</dbReference>
<dbReference type="Gene3D" id="3.40.1280.10">
    <property type="match status" value="1"/>
</dbReference>
<proteinExistence type="predicted"/>
<dbReference type="SUPFAM" id="SSF75217">
    <property type="entry name" value="alpha/beta knot"/>
    <property type="match status" value="1"/>
</dbReference>
<dbReference type="EMBL" id="JALNTZ010000001">
    <property type="protein sequence ID" value="KAJ3665476.1"/>
    <property type="molecule type" value="Genomic_DNA"/>
</dbReference>
<name>A0AA38J1Q4_9CUCU</name>
<dbReference type="GO" id="GO:0016423">
    <property type="term" value="F:tRNA (guanine) methyltransferase activity"/>
    <property type="evidence" value="ECO:0007669"/>
    <property type="project" value="InterPro"/>
</dbReference>
<dbReference type="Pfam" id="PF00588">
    <property type="entry name" value="SpoU_methylase"/>
    <property type="match status" value="1"/>
</dbReference>
<organism evidence="4 5">
    <name type="scientific">Zophobas morio</name>
    <dbReference type="NCBI Taxonomy" id="2755281"/>
    <lineage>
        <taxon>Eukaryota</taxon>
        <taxon>Metazoa</taxon>
        <taxon>Ecdysozoa</taxon>
        <taxon>Arthropoda</taxon>
        <taxon>Hexapoda</taxon>
        <taxon>Insecta</taxon>
        <taxon>Pterygota</taxon>
        <taxon>Neoptera</taxon>
        <taxon>Endopterygota</taxon>
        <taxon>Coleoptera</taxon>
        <taxon>Polyphaga</taxon>
        <taxon>Cucujiformia</taxon>
        <taxon>Tenebrionidae</taxon>
        <taxon>Zophobas</taxon>
    </lineage>
</organism>
<sequence length="1287" mass="148757">MESSCSILDYVLSNDALDNLIQTCSCPQAFNPLIKLKHRRLLEGSCEKIHFSVDCIFNSSINVDLSNDILKTALLINADTNTLITQTVTYCVDKLWLGRNSDEVYYAINLFNVILEHYKREHKPLLFTGDDFDQFQGGVLKVLQGSVKPLITFIIVNVFPNYTCVCDQESKNCFLSKTFDFIKTEKKLEVLCMCLDQFIQPEFDRDDFNLLKCDDFWFLITDCIVDKRHYLQRQAMYLLGKSMDIILNSDNLSCLPQHLQTGANDMKKMWKNYFILLDVSNEKQLHIVEPSLSMFSSVKNLDFLWRSCLYTIFLNHSQNVVVYNVATFILQNETDWHNFSKIIVVLFSAINKNEYNADSKNVFQEMGVFCNKLDNSHFNILLSESLNVSWVPAAIWGLYSNVFNKATNFEIPLLLLENVIKKLKLIPHKFIRGGCIRVVLNYCTRNWKVDSLNDLLKMSLLLRNSDDNLFENFIKMNEEQIHLLSDELHKQIFDFVENSDSEDLERFTVGLKILQLIHVDLDFKIMLQSNTTNSEQLLMLEDYFESTDLENHLISKFDFVENIEHVATLLHLTEKFSSQKLLEKASNILIEESSHNDAQKILAFGVLSINNIQTDQFVQFYKKYVQTFDVKNERIVNFFVKNLIKSLSESCSIVDLEESVGILENALDSQNSVTITILENLDLILKHVQQNTVLRFMERCFDEFVILIKSDNCRTTTTKFLSQIFEPHLLENNDFCEILLQFSWKLLDISNSANSIAYILSEKLTHLVKQKPETGRVFVSVIVELILHGIVVNKSERVDYYVCQEIGVTLPTENNPNLEEISTRLWALESVLFLINEESPSSRNNTVGNFVSDLVERYMKHFSKRYFPDSQIHLEKLRILQTLMLLQKHVTEEKSTLIELLVDSFISETHQPSVKHLMQWLLILLINNDHTYIQNIEEKLKTIDNNRPSAVSGLIPVLYHLIVSQKETHWDRLIEVLLPYTMGAQFRLRVFSQVALLKLHDKAITAQKSEFLQKYQFLHTSLKQIIEATANANFDVTNIHHEFLDYFSLENSDCSTVFYKIPKSNGVTEIEWENLWAASNRHNFKYVQFDHCDNVKTETTTLKNRAVNRCNENIQKKVTPWKDLLDNPEPSTQTNDFILVTSLIEKPANLGGLARTCEVFGIKKMIMRTSKITLEKEFKSLSMSSENWVDISDVKVEDLQEFIVGVKKEGYCVVGAEQTAESVKLEQFEFPKLTVLVLGNEKAGIPANLIPLLDKCVEIPQFGMVRSLNVHVAGAIVMWEYCKQQKL</sequence>
<accession>A0AA38J1Q4</accession>
<evidence type="ECO:0000313" key="4">
    <source>
        <dbReference type="EMBL" id="KAJ3665476.1"/>
    </source>
</evidence>
<dbReference type="Proteomes" id="UP001168821">
    <property type="component" value="Unassembled WGS sequence"/>
</dbReference>
<dbReference type="InterPro" id="IPR029028">
    <property type="entry name" value="Alpha/beta_knot_MTases"/>
</dbReference>
<evidence type="ECO:0000259" key="3">
    <source>
        <dbReference type="Pfam" id="PF00588"/>
    </source>
</evidence>
<comment type="caution">
    <text evidence="4">The sequence shown here is derived from an EMBL/GenBank/DDBJ whole genome shotgun (WGS) entry which is preliminary data.</text>
</comment>
<dbReference type="PANTHER" id="PTHR12029">
    <property type="entry name" value="RNA METHYLTRANSFERASE"/>
    <property type="match status" value="1"/>
</dbReference>
<evidence type="ECO:0000256" key="2">
    <source>
        <dbReference type="ARBA" id="ARBA00022679"/>
    </source>
</evidence>